<evidence type="ECO:0000256" key="1">
    <source>
        <dbReference type="SAM" id="MobiDB-lite"/>
    </source>
</evidence>
<evidence type="ECO:0000313" key="3">
    <source>
        <dbReference type="Proteomes" id="UP000092124"/>
    </source>
</evidence>
<organism evidence="2 3">
    <name type="scientific">Neotoma lepida</name>
    <name type="common">Desert woodrat</name>
    <dbReference type="NCBI Taxonomy" id="56216"/>
    <lineage>
        <taxon>Eukaryota</taxon>
        <taxon>Metazoa</taxon>
        <taxon>Chordata</taxon>
        <taxon>Craniata</taxon>
        <taxon>Vertebrata</taxon>
        <taxon>Euteleostomi</taxon>
        <taxon>Mammalia</taxon>
        <taxon>Eutheria</taxon>
        <taxon>Euarchontoglires</taxon>
        <taxon>Glires</taxon>
        <taxon>Rodentia</taxon>
        <taxon>Myomorpha</taxon>
        <taxon>Muroidea</taxon>
        <taxon>Cricetidae</taxon>
        <taxon>Neotominae</taxon>
        <taxon>Neotoma</taxon>
    </lineage>
</organism>
<gene>
    <name evidence="2" type="ORF">A6R68_09782</name>
</gene>
<protein>
    <submittedName>
        <fullName evidence="2">Uncharacterized protein</fullName>
    </submittedName>
</protein>
<evidence type="ECO:0000313" key="2">
    <source>
        <dbReference type="EMBL" id="OBS59092.1"/>
    </source>
</evidence>
<sequence length="127" mass="14207">LYTVKQGLTSQPSEEIDQNQKGCPSEVVSNSDNTIGDLPYSKLLLKKMTGHSKPKNEVLLFVQTHWGVILIQVESTDDILPRTVSSHHHLKKDFSNVSCSTALRIVKPVIGWDSLWKLEEVGIETQP</sequence>
<dbReference type="OrthoDB" id="9901374at2759"/>
<accession>A0A1A6G115</accession>
<proteinExistence type="predicted"/>
<dbReference type="EMBL" id="LZPO01108788">
    <property type="protein sequence ID" value="OBS59092.1"/>
    <property type="molecule type" value="Genomic_DNA"/>
</dbReference>
<dbReference type="Proteomes" id="UP000092124">
    <property type="component" value="Unassembled WGS sequence"/>
</dbReference>
<comment type="caution">
    <text evidence="2">The sequence shown here is derived from an EMBL/GenBank/DDBJ whole genome shotgun (WGS) entry which is preliminary data.</text>
</comment>
<reference evidence="2 3" key="1">
    <citation type="submission" date="2016-06" db="EMBL/GenBank/DDBJ databases">
        <title>The Draft Genome Sequence and Annotation of the Desert Woodrat Neotoma lepida.</title>
        <authorList>
            <person name="Campbell M."/>
            <person name="Oakeson K.F."/>
            <person name="Yandell M."/>
            <person name="Halpert J.R."/>
            <person name="Dearing D."/>
        </authorList>
    </citation>
    <scope>NUCLEOTIDE SEQUENCE [LARGE SCALE GENOMIC DNA]</scope>
    <source>
        <strain evidence="2">417</strain>
        <tissue evidence="2">Liver</tissue>
    </source>
</reference>
<feature type="region of interest" description="Disordered" evidence="1">
    <location>
        <begin position="1"/>
        <end position="30"/>
    </location>
</feature>
<name>A0A1A6G115_NEOLE</name>
<feature type="non-terminal residue" evidence="2">
    <location>
        <position position="1"/>
    </location>
</feature>
<keyword evidence="3" id="KW-1185">Reference proteome</keyword>
<dbReference type="AlphaFoldDB" id="A0A1A6G115"/>
<dbReference type="STRING" id="56216.A0A1A6G115"/>